<dbReference type="AlphaFoldDB" id="A0AAU9AK28"/>
<dbReference type="Gene3D" id="1.25.40.10">
    <property type="entry name" value="Tetratricopeptide repeat domain"/>
    <property type="match status" value="1"/>
</dbReference>
<dbReference type="PROSITE" id="PS50293">
    <property type="entry name" value="TPR_REGION"/>
    <property type="match status" value="1"/>
</dbReference>
<feature type="domain" description="VWFA" evidence="4">
    <location>
        <begin position="101"/>
        <end position="283"/>
    </location>
</feature>
<dbReference type="PROSITE" id="PS50005">
    <property type="entry name" value="TPR"/>
    <property type="match status" value="1"/>
</dbReference>
<protein>
    <recommendedName>
        <fullName evidence="4">VWFA domain-containing protein</fullName>
    </recommendedName>
</protein>
<dbReference type="SMART" id="SM00327">
    <property type="entry name" value="VWA"/>
    <property type="match status" value="1"/>
</dbReference>
<feature type="compositionally biased region" description="Low complexity" evidence="2">
    <location>
        <begin position="445"/>
        <end position="465"/>
    </location>
</feature>
<dbReference type="Pfam" id="PF13519">
    <property type="entry name" value="VWA_2"/>
    <property type="match status" value="1"/>
</dbReference>
<dbReference type="EMBL" id="AP014940">
    <property type="protein sequence ID" value="BAV99487.1"/>
    <property type="molecule type" value="Genomic_DNA"/>
</dbReference>
<dbReference type="KEGG" id="lem:LEN_4000"/>
<proteinExistence type="predicted"/>
<dbReference type="Pfam" id="PF13432">
    <property type="entry name" value="TPR_16"/>
    <property type="match status" value="1"/>
</dbReference>
<feature type="compositionally biased region" description="Basic and acidic residues" evidence="2">
    <location>
        <begin position="469"/>
        <end position="490"/>
    </location>
</feature>
<keyword evidence="3" id="KW-0472">Membrane</keyword>
<dbReference type="InterPro" id="IPR050768">
    <property type="entry name" value="UPF0353/GerABKA_families"/>
</dbReference>
<feature type="transmembrane region" description="Helical" evidence="3">
    <location>
        <begin position="20"/>
        <end position="35"/>
    </location>
</feature>
<dbReference type="PROSITE" id="PS50234">
    <property type="entry name" value="VWFA"/>
    <property type="match status" value="1"/>
</dbReference>
<dbReference type="PANTHER" id="PTHR22550:SF14">
    <property type="entry name" value="VWFA DOMAIN-CONTAINING PROTEIN"/>
    <property type="match status" value="1"/>
</dbReference>
<dbReference type="InterPro" id="IPR019734">
    <property type="entry name" value="TPR_rpt"/>
</dbReference>
<evidence type="ECO:0000256" key="1">
    <source>
        <dbReference type="PROSITE-ProRule" id="PRU00339"/>
    </source>
</evidence>
<sequence>MNPSSWFEHLAPLIFLRPHWLWALLALPLLGAWWWRGRRRRNVWQGAVDAHLLPHLLDAAPGRRSQMAVGAAALGYALAVLALAGPSWSQGEQPLWQSNMPMVVALDLSSRSLAGDLPPSRLAQAKAKLAELLRRRAGSGQTALVVYADDAFTVAPLTDDPDNVRVFLDALAPDIMPGDGQNADRAIAWSARLLRQGGFNRGRIVLITDRSDSSVDRAASKAAGDGYAVSVLGLGSAAGAAFQRPDGRIVKVRLDAPSLQELARAGGGRYAPLSADDADLRALDIASGGRGEAGAGAGLGEKRLAREDDGYWLLPVLLVLGLLAFRRRSGAGALALLLCLGLPLAPAPARAQSLWQRADQSAHARVVEGNDAYRAGQFERAAELYQRGQGADAQYNLGNALARQGRYPEAIAAYDRALKQTPGMADAIANKQAVEAAMKRPPPKNQSGQGQQPKPGSQQQKNQPQPQDPQRKPDGKPEDKPQDRPQKPDPDGQQSPQPKPADDPETQRRADQEQRERMQRELERQRGKQPAQPPKGEREPARTPAQRERQQANDAWLKRVPDDPGSLLRERFKIEYLRRQMSALNGE</sequence>
<evidence type="ECO:0000313" key="5">
    <source>
        <dbReference type="EMBL" id="BAV99487.1"/>
    </source>
</evidence>
<dbReference type="SMART" id="SM00028">
    <property type="entry name" value="TPR"/>
    <property type="match status" value="1"/>
</dbReference>
<accession>A0AAU9AK28</accession>
<evidence type="ECO:0000313" key="6">
    <source>
        <dbReference type="Proteomes" id="UP000218824"/>
    </source>
</evidence>
<feature type="transmembrane region" description="Helical" evidence="3">
    <location>
        <begin position="67"/>
        <end position="88"/>
    </location>
</feature>
<dbReference type="InterPro" id="IPR011990">
    <property type="entry name" value="TPR-like_helical_dom_sf"/>
</dbReference>
<dbReference type="SUPFAM" id="SSF53300">
    <property type="entry name" value="vWA-like"/>
    <property type="match status" value="1"/>
</dbReference>
<dbReference type="SUPFAM" id="SSF48452">
    <property type="entry name" value="TPR-like"/>
    <property type="match status" value="1"/>
</dbReference>
<dbReference type="PANTHER" id="PTHR22550">
    <property type="entry name" value="SPORE GERMINATION PROTEIN"/>
    <property type="match status" value="1"/>
</dbReference>
<dbReference type="RefSeq" id="WP_096380053.1">
    <property type="nucleotide sequence ID" value="NZ_AP014940.1"/>
</dbReference>
<gene>
    <name evidence="5" type="ORF">LEN_4000</name>
</gene>
<organism evidence="5 6">
    <name type="scientific">Lysobacter enzymogenes</name>
    <dbReference type="NCBI Taxonomy" id="69"/>
    <lineage>
        <taxon>Bacteria</taxon>
        <taxon>Pseudomonadati</taxon>
        <taxon>Pseudomonadota</taxon>
        <taxon>Gammaproteobacteria</taxon>
        <taxon>Lysobacterales</taxon>
        <taxon>Lysobacteraceae</taxon>
        <taxon>Lysobacter</taxon>
    </lineage>
</organism>
<feature type="compositionally biased region" description="Basic and acidic residues" evidence="2">
    <location>
        <begin position="535"/>
        <end position="564"/>
    </location>
</feature>
<dbReference type="Gene3D" id="3.40.50.410">
    <property type="entry name" value="von Willebrand factor, type A domain"/>
    <property type="match status" value="1"/>
</dbReference>
<feature type="compositionally biased region" description="Basic and acidic residues" evidence="2">
    <location>
        <begin position="500"/>
        <end position="526"/>
    </location>
</feature>
<dbReference type="InterPro" id="IPR036465">
    <property type="entry name" value="vWFA_dom_sf"/>
</dbReference>
<evidence type="ECO:0000256" key="2">
    <source>
        <dbReference type="SAM" id="MobiDB-lite"/>
    </source>
</evidence>
<dbReference type="InterPro" id="IPR002035">
    <property type="entry name" value="VWF_A"/>
</dbReference>
<reference evidence="5 6" key="1">
    <citation type="journal article" date="2017" name="DNA Res.">
        <title>Complete genome sequence and expression profile of the commercial lytic enzyme producer Lysobacter enzymogenes M497-1.</title>
        <authorList>
            <person name="Takami H."/>
            <person name="Toyoda A."/>
            <person name="Uchiyama I."/>
            <person name="Itoh T."/>
            <person name="Takaki Y."/>
            <person name="Arai W."/>
            <person name="Nishi S."/>
            <person name="Kawai M."/>
            <person name="Shinya K."/>
            <person name="Ikeda H."/>
        </authorList>
    </citation>
    <scope>NUCLEOTIDE SEQUENCE [LARGE SCALE GENOMIC DNA]</scope>
    <source>
        <strain evidence="5 6">M497-1</strain>
    </source>
</reference>
<keyword evidence="1" id="KW-0802">TPR repeat</keyword>
<evidence type="ECO:0000259" key="4">
    <source>
        <dbReference type="PROSITE" id="PS50234"/>
    </source>
</evidence>
<evidence type="ECO:0000256" key="3">
    <source>
        <dbReference type="SAM" id="Phobius"/>
    </source>
</evidence>
<feature type="repeat" description="TPR" evidence="1">
    <location>
        <begin position="391"/>
        <end position="424"/>
    </location>
</feature>
<keyword evidence="3" id="KW-1133">Transmembrane helix</keyword>
<feature type="region of interest" description="Disordered" evidence="2">
    <location>
        <begin position="437"/>
        <end position="564"/>
    </location>
</feature>
<dbReference type="GeneID" id="83065789"/>
<dbReference type="Proteomes" id="UP000218824">
    <property type="component" value="Chromosome"/>
</dbReference>
<name>A0AAU9AK28_LYSEN</name>
<keyword evidence="3" id="KW-0812">Transmembrane</keyword>